<dbReference type="Pfam" id="PF13439">
    <property type="entry name" value="Glyco_transf_4"/>
    <property type="match status" value="1"/>
</dbReference>
<keyword evidence="1 3" id="KW-0808">Transferase</keyword>
<organism evidence="3 4">
    <name type="scientific">Pontibacter chinhatensis</name>
    <dbReference type="NCBI Taxonomy" id="1436961"/>
    <lineage>
        <taxon>Bacteria</taxon>
        <taxon>Pseudomonadati</taxon>
        <taxon>Bacteroidota</taxon>
        <taxon>Cytophagia</taxon>
        <taxon>Cytophagales</taxon>
        <taxon>Hymenobacteraceae</taxon>
        <taxon>Pontibacter</taxon>
    </lineage>
</organism>
<accession>A0A1I2QU24</accession>
<evidence type="ECO:0000313" key="4">
    <source>
        <dbReference type="Proteomes" id="UP000198724"/>
    </source>
</evidence>
<evidence type="ECO:0000313" key="3">
    <source>
        <dbReference type="EMBL" id="SFG31163.1"/>
    </source>
</evidence>
<evidence type="ECO:0000256" key="1">
    <source>
        <dbReference type="ARBA" id="ARBA00022679"/>
    </source>
</evidence>
<dbReference type="STRING" id="1436961.SAMN05421739_102109"/>
<protein>
    <submittedName>
        <fullName evidence="3">Glycosyltransferase involved in cell wall bisynthesis</fullName>
    </submittedName>
</protein>
<dbReference type="EMBL" id="FOOT01000002">
    <property type="protein sequence ID" value="SFG31163.1"/>
    <property type="molecule type" value="Genomic_DNA"/>
</dbReference>
<evidence type="ECO:0000259" key="2">
    <source>
        <dbReference type="Pfam" id="PF13439"/>
    </source>
</evidence>
<dbReference type="AlphaFoldDB" id="A0A1I2QU24"/>
<gene>
    <name evidence="3" type="ORF">SAMN05421739_102109</name>
</gene>
<dbReference type="GO" id="GO:0009103">
    <property type="term" value="P:lipopolysaccharide biosynthetic process"/>
    <property type="evidence" value="ECO:0007669"/>
    <property type="project" value="TreeGrafter"/>
</dbReference>
<dbReference type="Proteomes" id="UP000198724">
    <property type="component" value="Unassembled WGS sequence"/>
</dbReference>
<feature type="domain" description="Glycosyltransferase subfamily 4-like N-terminal" evidence="2">
    <location>
        <begin position="16"/>
        <end position="182"/>
    </location>
</feature>
<dbReference type="PANTHER" id="PTHR46401:SF2">
    <property type="entry name" value="GLYCOSYLTRANSFERASE WBBK-RELATED"/>
    <property type="match status" value="1"/>
</dbReference>
<dbReference type="Pfam" id="PF13692">
    <property type="entry name" value="Glyco_trans_1_4"/>
    <property type="match status" value="1"/>
</dbReference>
<dbReference type="SUPFAM" id="SSF53756">
    <property type="entry name" value="UDP-Glycosyltransferase/glycogen phosphorylase"/>
    <property type="match status" value="1"/>
</dbReference>
<dbReference type="RefSeq" id="WP_245756117.1">
    <property type="nucleotide sequence ID" value="NZ_FOOT01000002.1"/>
</dbReference>
<sequence length="366" mass="41142">MEAQHPAKILMTADTVGGVWTYALELIRALAPFKTHVALATMGAPLTEEQRQQVEDIDNMTLYESHYKLEWMDDPWQDVDQAGQWLLKLKEEVQPDLVHLNGLVHGALNFGVPTVVVVHSCVLSWWRAVKDEEAPKAWEKYKEMVTKGLQNATMVVAPTQAMLHQAEALYGPFQNSTVVYNGRGQHSFQFGRKEPFVFSMGRVWDEAKNISMLAHIASDLPWPVYIAGDARHPATGKEVELENVHFLGQLTEKEVSDWLSRASIYTLPAKYEPFGLTILEAAMSGCALVVGKTDSLAEVWGNAAKYVNPNDADELRDTIKNLIEDEFGRNIMACRAVKRSHGYTADPMGQDYDHVYRQLLKQTVTV</sequence>
<dbReference type="GO" id="GO:0016757">
    <property type="term" value="F:glycosyltransferase activity"/>
    <property type="evidence" value="ECO:0007669"/>
    <property type="project" value="TreeGrafter"/>
</dbReference>
<dbReference type="InterPro" id="IPR028098">
    <property type="entry name" value="Glyco_trans_4-like_N"/>
</dbReference>
<dbReference type="Gene3D" id="3.40.50.2000">
    <property type="entry name" value="Glycogen Phosphorylase B"/>
    <property type="match status" value="2"/>
</dbReference>
<reference evidence="4" key="1">
    <citation type="submission" date="2016-10" db="EMBL/GenBank/DDBJ databases">
        <authorList>
            <person name="Varghese N."/>
            <person name="Submissions S."/>
        </authorList>
    </citation>
    <scope>NUCLEOTIDE SEQUENCE [LARGE SCALE GENOMIC DNA]</scope>
    <source>
        <strain evidence="4">LP51</strain>
    </source>
</reference>
<dbReference type="PANTHER" id="PTHR46401">
    <property type="entry name" value="GLYCOSYLTRANSFERASE WBBK-RELATED"/>
    <property type="match status" value="1"/>
</dbReference>
<name>A0A1I2QU24_9BACT</name>
<proteinExistence type="predicted"/>
<keyword evidence="4" id="KW-1185">Reference proteome</keyword>